<dbReference type="GO" id="GO:0017080">
    <property type="term" value="F:sodium channel regulator activity"/>
    <property type="evidence" value="ECO:0007669"/>
    <property type="project" value="TreeGrafter"/>
</dbReference>
<accession>A0A8B7N6B3</accession>
<dbReference type="PANTHER" id="PTHR12335:SF3">
    <property type="entry name" value="IP11896P"/>
    <property type="match status" value="1"/>
</dbReference>
<feature type="transmembrane region" description="Helical" evidence="1">
    <location>
        <begin position="386"/>
        <end position="408"/>
    </location>
</feature>
<dbReference type="AlphaFoldDB" id="A0A8B7N6B3"/>
<dbReference type="PANTHER" id="PTHR12335">
    <property type="entry name" value="TIPE PROTEIN TEMPERATURE-INDUCED PARALYTIC E"/>
    <property type="match status" value="1"/>
</dbReference>
<organism evidence="2 3">
    <name type="scientific">Hyalella azteca</name>
    <name type="common">Amphipod</name>
    <dbReference type="NCBI Taxonomy" id="294128"/>
    <lineage>
        <taxon>Eukaryota</taxon>
        <taxon>Metazoa</taxon>
        <taxon>Ecdysozoa</taxon>
        <taxon>Arthropoda</taxon>
        <taxon>Crustacea</taxon>
        <taxon>Multicrustacea</taxon>
        <taxon>Malacostraca</taxon>
        <taxon>Eumalacostraca</taxon>
        <taxon>Peracarida</taxon>
        <taxon>Amphipoda</taxon>
        <taxon>Senticaudata</taxon>
        <taxon>Talitrida</taxon>
        <taxon>Talitroidea</taxon>
        <taxon>Hyalellidae</taxon>
        <taxon>Hyalella</taxon>
    </lineage>
</organism>
<dbReference type="Proteomes" id="UP000694843">
    <property type="component" value="Unplaced"/>
</dbReference>
<dbReference type="GO" id="GO:0005886">
    <property type="term" value="C:plasma membrane"/>
    <property type="evidence" value="ECO:0007669"/>
    <property type="project" value="TreeGrafter"/>
</dbReference>
<protein>
    <submittedName>
        <fullName evidence="3">Uncharacterized protein LOC108666745</fullName>
    </submittedName>
</protein>
<keyword evidence="1" id="KW-1133">Transmembrane helix</keyword>
<proteinExistence type="predicted"/>
<dbReference type="GeneID" id="108666745"/>
<feature type="transmembrane region" description="Helical" evidence="1">
    <location>
        <begin position="7"/>
        <end position="34"/>
    </location>
</feature>
<dbReference type="KEGG" id="hazt:108666745"/>
<sequence>MTMEKKLCGVIMICQMTAILSGVAMLYLAVIVIIPSKDELLMGISIAPIMCSTVQTENNNLKTNPDGTPKKCDWASCREWCLSKDPAVCLQIYVRPRLRGSNVTLEECEPEQMDKACSALNVSAAVPFRCRTGECQDLDGVYNCSKPDPNECRLMSPAYECRARNISRLPIVCNEEKCQTRLIGVVSCTAGECLRLYDVPHYDYCERKCSNLEIDNINSMIFSKERIITRKCKKVTASNGTDVIQNLGKNPSWQSASEVLMLFCTYITPTENGYLMDDCFNATLGEMRRIRDMRDFRDLIKYHIATGETRGWLIDPEEALQVVNDTKLRINSEACTNTLSKKCTHFFKNHRHDERDGRTRDRFPCFYTKSHNDFVMAVFNPEETKMYLLLATCVPAFLFILSCGFLYLCSKLVNPDDDGHLVLKTLKKDPMPSDASDL</sequence>
<dbReference type="InterPro" id="IPR031578">
    <property type="entry name" value="TipE"/>
</dbReference>
<dbReference type="Pfam" id="PF16972">
    <property type="entry name" value="TipE"/>
    <property type="match status" value="1"/>
</dbReference>
<dbReference type="GO" id="GO:0002028">
    <property type="term" value="P:regulation of sodium ion transport"/>
    <property type="evidence" value="ECO:0007669"/>
    <property type="project" value="TreeGrafter"/>
</dbReference>
<reference evidence="3" key="1">
    <citation type="submission" date="2025-08" db="UniProtKB">
        <authorList>
            <consortium name="RefSeq"/>
        </authorList>
    </citation>
    <scope>IDENTIFICATION</scope>
    <source>
        <tissue evidence="3">Whole organism</tissue>
    </source>
</reference>
<gene>
    <name evidence="3" type="primary">LOC108666745</name>
</gene>
<dbReference type="RefSeq" id="XP_018009155.1">
    <property type="nucleotide sequence ID" value="XM_018153666.1"/>
</dbReference>
<evidence type="ECO:0000313" key="2">
    <source>
        <dbReference type="Proteomes" id="UP000694843"/>
    </source>
</evidence>
<dbReference type="OrthoDB" id="6349518at2759"/>
<keyword evidence="1" id="KW-0472">Membrane</keyword>
<evidence type="ECO:0000313" key="3">
    <source>
        <dbReference type="RefSeq" id="XP_018009155.1"/>
    </source>
</evidence>
<dbReference type="OMA" id="CQMTAVL"/>
<keyword evidence="1" id="KW-0812">Transmembrane</keyword>
<name>A0A8B7N6B3_HYAAZ</name>
<evidence type="ECO:0000256" key="1">
    <source>
        <dbReference type="SAM" id="Phobius"/>
    </source>
</evidence>
<keyword evidence="2" id="KW-1185">Reference proteome</keyword>